<dbReference type="Gene3D" id="3.30.420.10">
    <property type="entry name" value="Ribonuclease H-like superfamily/Ribonuclease H"/>
    <property type="match status" value="1"/>
</dbReference>
<dbReference type="InterPro" id="IPR036388">
    <property type="entry name" value="WH-like_DNA-bd_sf"/>
</dbReference>
<evidence type="ECO:0000313" key="7">
    <source>
        <dbReference type="Proteomes" id="UP000236598"/>
    </source>
</evidence>
<evidence type="ECO:0000259" key="5">
    <source>
        <dbReference type="PROSITE" id="PS50994"/>
    </source>
</evidence>
<dbReference type="InterPro" id="IPR048020">
    <property type="entry name" value="Transpos_IS3"/>
</dbReference>
<dbReference type="GO" id="GO:0015074">
    <property type="term" value="P:DNA integration"/>
    <property type="evidence" value="ECO:0007669"/>
    <property type="project" value="InterPro"/>
</dbReference>
<dbReference type="Gene3D" id="1.10.10.10">
    <property type="entry name" value="Winged helix-like DNA-binding domain superfamily/Winged helix DNA-binding domain"/>
    <property type="match status" value="1"/>
</dbReference>
<sequence>MTKNTRFSPEVRQRAVRMVLESQGEYDSQWAAICSIAPKIGCTPETLRVWVRQHERDTGGGDGGLTTAERQRLKELERENRELRRSNDILRQASAYFAKVEFDRLWKKLMPLLDKLREQYGVGPVCSELHIAPSTYYHCQQQRHHPDKRSARAQRDDWLKKEILRVYDENHQVYGVRKVWRQLLREGIRVARCTVARLMAVMGLAGVLRGKKVRTTISRKAVAAGDRVNRQFVAERPDQLWVADFTYVSTWQGFVYVAFIIDVFAGYIVGWRVSSSMETTFVLDALEQALWARRPSGTIHHSDKGSQYVSLAYTQRLKEAGLLASTGSTGDSYDNAMAESINGLYKAEVIHRKSWKNRTEVELATLTWVDWYNNLRLLERLGHIPPAEAEKAYYASIGNTDLAA</sequence>
<dbReference type="EMBL" id="PPHQ01000053">
    <property type="protein sequence ID" value="PNY64788.1"/>
    <property type="molecule type" value="Genomic_DNA"/>
</dbReference>
<dbReference type="SUPFAM" id="SSF53098">
    <property type="entry name" value="Ribonuclease H-like"/>
    <property type="match status" value="1"/>
</dbReference>
<organism evidence="6 7">
    <name type="scientific">Escherichia coli</name>
    <dbReference type="NCBI Taxonomy" id="562"/>
    <lineage>
        <taxon>Bacteria</taxon>
        <taxon>Pseudomonadati</taxon>
        <taxon>Pseudomonadota</taxon>
        <taxon>Gammaproteobacteria</taxon>
        <taxon>Enterobacterales</taxon>
        <taxon>Enterobacteriaceae</taxon>
        <taxon>Escherichia</taxon>
    </lineage>
</organism>
<dbReference type="GO" id="GO:0004803">
    <property type="term" value="F:transposase activity"/>
    <property type="evidence" value="ECO:0007669"/>
    <property type="project" value="InterPro"/>
</dbReference>
<dbReference type="PANTHER" id="PTHR46889:SF4">
    <property type="entry name" value="TRANSPOSASE INSO FOR INSERTION SEQUENCE ELEMENT IS911B-RELATED"/>
    <property type="match status" value="1"/>
</dbReference>
<evidence type="ECO:0000256" key="2">
    <source>
        <dbReference type="ARBA" id="ARBA00022578"/>
    </source>
</evidence>
<proteinExistence type="inferred from homology"/>
<dbReference type="InterPro" id="IPR002514">
    <property type="entry name" value="Transposase_8"/>
</dbReference>
<dbReference type="InterPro" id="IPR001584">
    <property type="entry name" value="Integrase_cat-core"/>
</dbReference>
<gene>
    <name evidence="6" type="ORF">C2M16_27220</name>
</gene>
<keyword evidence="3" id="KW-0233">DNA recombination</keyword>
<evidence type="ECO:0000256" key="4">
    <source>
        <dbReference type="SAM" id="Coils"/>
    </source>
</evidence>
<dbReference type="Pfam" id="PF13333">
    <property type="entry name" value="rve_2"/>
    <property type="match status" value="1"/>
</dbReference>
<accession>A0A2K3TKG8</accession>
<dbReference type="InterPro" id="IPR009057">
    <property type="entry name" value="Homeodomain-like_sf"/>
</dbReference>
<dbReference type="InterPro" id="IPR025948">
    <property type="entry name" value="HTH-like_dom"/>
</dbReference>
<dbReference type="GO" id="GO:0003677">
    <property type="term" value="F:DNA binding"/>
    <property type="evidence" value="ECO:0007669"/>
    <property type="project" value="InterPro"/>
</dbReference>
<feature type="coiled-coil region" evidence="4">
    <location>
        <begin position="66"/>
        <end position="93"/>
    </location>
</feature>
<dbReference type="InterPro" id="IPR036397">
    <property type="entry name" value="RNaseH_sf"/>
</dbReference>
<feature type="domain" description="Integrase catalytic" evidence="5">
    <location>
        <begin position="233"/>
        <end position="393"/>
    </location>
</feature>
<dbReference type="PROSITE" id="PS50994">
    <property type="entry name" value="INTEGRASE"/>
    <property type="match status" value="1"/>
</dbReference>
<keyword evidence="2" id="KW-0815">Transposition</keyword>
<comment type="similarity">
    <text evidence="1">Belongs to the transposase 8 family.</text>
</comment>
<dbReference type="Pfam" id="PF01527">
    <property type="entry name" value="HTH_Tnp_1"/>
    <property type="match status" value="1"/>
</dbReference>
<dbReference type="Proteomes" id="UP000236598">
    <property type="component" value="Unassembled WGS sequence"/>
</dbReference>
<comment type="caution">
    <text evidence="6">The sequence shown here is derived from an EMBL/GenBank/DDBJ whole genome shotgun (WGS) entry which is preliminary data.</text>
</comment>
<dbReference type="AlphaFoldDB" id="A0A2K3TKG8"/>
<dbReference type="GO" id="GO:0006313">
    <property type="term" value="P:DNA transposition"/>
    <property type="evidence" value="ECO:0007669"/>
    <property type="project" value="InterPro"/>
</dbReference>
<dbReference type="Pfam" id="PF13276">
    <property type="entry name" value="HTH_21"/>
    <property type="match status" value="1"/>
</dbReference>
<dbReference type="PANTHER" id="PTHR46889">
    <property type="entry name" value="TRANSPOSASE INSF FOR INSERTION SEQUENCE IS3B-RELATED"/>
    <property type="match status" value="1"/>
</dbReference>
<evidence type="ECO:0000256" key="3">
    <source>
        <dbReference type="ARBA" id="ARBA00023172"/>
    </source>
</evidence>
<dbReference type="NCBIfam" id="NF033516">
    <property type="entry name" value="transpos_IS3"/>
    <property type="match status" value="1"/>
</dbReference>
<dbReference type="SUPFAM" id="SSF46689">
    <property type="entry name" value="Homeodomain-like"/>
    <property type="match status" value="1"/>
</dbReference>
<dbReference type="InterPro" id="IPR050900">
    <property type="entry name" value="Transposase_IS3/IS150/IS904"/>
</dbReference>
<keyword evidence="4" id="KW-0175">Coiled coil</keyword>
<evidence type="ECO:0000256" key="1">
    <source>
        <dbReference type="ARBA" id="ARBA00009964"/>
    </source>
</evidence>
<dbReference type="InterPro" id="IPR012337">
    <property type="entry name" value="RNaseH-like_sf"/>
</dbReference>
<name>A0A2K3TKG8_ECOLX</name>
<dbReference type="Pfam" id="PF00665">
    <property type="entry name" value="rve"/>
    <property type="match status" value="1"/>
</dbReference>
<protein>
    <submittedName>
        <fullName evidence="6">IS3 family transposase</fullName>
    </submittedName>
</protein>
<reference evidence="6 7" key="1">
    <citation type="submission" date="2018-01" db="EMBL/GenBank/DDBJ databases">
        <title>Draft Genomic Sequencing Of Potential Extraintestinal Pathogenic Escherichia coli B8S18 Isolated From Retail Chicken Skin.</title>
        <authorList>
            <person name="Xu A."/>
            <person name="Tilman S."/>
            <person name="Wisser-Parker K."/>
            <person name="Sheen S."/>
            <person name="Sommers C."/>
        </authorList>
    </citation>
    <scope>NUCLEOTIDE SEQUENCE [LARGE SCALE GENOMIC DNA]</scope>
    <source>
        <strain evidence="6 7">B8S18Com</strain>
    </source>
</reference>
<evidence type="ECO:0000313" key="6">
    <source>
        <dbReference type="EMBL" id="PNY64788.1"/>
    </source>
</evidence>